<dbReference type="Proteomes" id="UP001267638">
    <property type="component" value="Unassembled WGS sequence"/>
</dbReference>
<keyword evidence="3" id="KW-1185">Reference proteome</keyword>
<gene>
    <name evidence="2" type="ORF">J2W40_002703</name>
</gene>
<feature type="domain" description="ABC-type transport auxiliary lipoprotein component" evidence="1">
    <location>
        <begin position="49"/>
        <end position="181"/>
    </location>
</feature>
<dbReference type="Pfam" id="PF03886">
    <property type="entry name" value="ABC_trans_aux"/>
    <property type="match status" value="1"/>
</dbReference>
<dbReference type="SUPFAM" id="SSF159594">
    <property type="entry name" value="XCC0632-like"/>
    <property type="match status" value="1"/>
</dbReference>
<dbReference type="EMBL" id="JAVDWV010000012">
    <property type="protein sequence ID" value="MDR7155867.1"/>
    <property type="molecule type" value="Genomic_DNA"/>
</dbReference>
<dbReference type="InterPro" id="IPR005586">
    <property type="entry name" value="ABC_trans_aux"/>
</dbReference>
<comment type="caution">
    <text evidence="2">The sequence shown here is derived from an EMBL/GenBank/DDBJ whole genome shotgun (WGS) entry which is preliminary data.</text>
</comment>
<dbReference type="RefSeq" id="WP_409050375.1">
    <property type="nucleotide sequence ID" value="NZ_JAVDWV010000012.1"/>
</dbReference>
<evidence type="ECO:0000313" key="3">
    <source>
        <dbReference type="Proteomes" id="UP001267638"/>
    </source>
</evidence>
<protein>
    <submittedName>
        <fullName evidence="2">Cholesterol transport system auxiliary component</fullName>
    </submittedName>
</protein>
<evidence type="ECO:0000259" key="1">
    <source>
        <dbReference type="Pfam" id="PF03886"/>
    </source>
</evidence>
<sequence>MMKEMRIMFHAKPTAALAALTAAVLLSGCVSIGGKVPERLLTLDATQKVPAGAAQRAGAGRTLIVSDPDAPKMLDTVRVPVQTSPTSVAYVTDVQWADTPRHLFRRLLAETIAATTDRVVLDSGQFSGDGGQRLTGELIAFGLDAPGNSAVVTYDAVLTTPNGVALARQRFTASQPVGGKITSMTVGTPLNLAANKVAGDVAAWVAAMKN</sequence>
<organism evidence="2 3">
    <name type="scientific">Sphingobium xenophagum</name>
    <dbReference type="NCBI Taxonomy" id="121428"/>
    <lineage>
        <taxon>Bacteria</taxon>
        <taxon>Pseudomonadati</taxon>
        <taxon>Pseudomonadota</taxon>
        <taxon>Alphaproteobacteria</taxon>
        <taxon>Sphingomonadales</taxon>
        <taxon>Sphingomonadaceae</taxon>
        <taxon>Sphingobium</taxon>
    </lineage>
</organism>
<evidence type="ECO:0000313" key="2">
    <source>
        <dbReference type="EMBL" id="MDR7155867.1"/>
    </source>
</evidence>
<dbReference type="PROSITE" id="PS51257">
    <property type="entry name" value="PROKAR_LIPOPROTEIN"/>
    <property type="match status" value="1"/>
</dbReference>
<accession>A0ABU1X4C0</accession>
<dbReference type="Gene3D" id="3.40.50.10610">
    <property type="entry name" value="ABC-type transport auxiliary lipoprotein component"/>
    <property type="match status" value="1"/>
</dbReference>
<reference evidence="2 3" key="1">
    <citation type="submission" date="2023-07" db="EMBL/GenBank/DDBJ databases">
        <title>Sorghum-associated microbial communities from plants grown in Nebraska, USA.</title>
        <authorList>
            <person name="Schachtman D."/>
        </authorList>
    </citation>
    <scope>NUCLEOTIDE SEQUENCE [LARGE SCALE GENOMIC DNA]</scope>
    <source>
        <strain evidence="2 3">4256</strain>
    </source>
</reference>
<name>A0ABU1X4C0_SPHXE</name>
<proteinExistence type="predicted"/>